<feature type="domain" description="Azaphilone pigments biosynthesis cluster protein L N-terminal" evidence="2">
    <location>
        <begin position="2"/>
        <end position="98"/>
    </location>
</feature>
<proteinExistence type="predicted"/>
<dbReference type="HOGENOM" id="CLU_1001176_0_0_1"/>
<protein>
    <recommendedName>
        <fullName evidence="2">Azaphilone pigments biosynthesis cluster protein L N-terminal domain-containing protein</fullName>
    </recommendedName>
</protein>
<dbReference type="VEuPathDB" id="FungiDB:PV07_09574"/>
<sequence>MADPFSMAASILTVLQVADSIITFIRDLKNASDEHKSLLAEMESLHSVLGQVYEVAENAGNPRAGAGRPTLASIKEPLNRCRSSLEALMVRLDQMHGLDKARKALVWKRQRTDTRNLLADIEREKTLLMLALQIEAQTTCVTNQQLCLDTHNTITEMGMEIAAIKSLIIPEGRMTNSAVTSTQCQSPCEPLQHDRVIDITCPGEIITSCESFDTMDRRPAESGILPEEDHGVKSKRRRKAPSRARSRGGGPWVTIKHYGSNESGSNVVYGSSQVFSSATVFFGRA</sequence>
<evidence type="ECO:0000313" key="4">
    <source>
        <dbReference type="Proteomes" id="UP000054466"/>
    </source>
</evidence>
<keyword evidence="4" id="KW-1185">Reference proteome</keyword>
<evidence type="ECO:0000259" key="2">
    <source>
        <dbReference type="Pfam" id="PF17111"/>
    </source>
</evidence>
<dbReference type="STRING" id="569365.A0A0D2AN16"/>
<feature type="compositionally biased region" description="Basic residues" evidence="1">
    <location>
        <begin position="233"/>
        <end position="246"/>
    </location>
</feature>
<feature type="region of interest" description="Disordered" evidence="1">
    <location>
        <begin position="217"/>
        <end position="253"/>
    </location>
</feature>
<dbReference type="AlphaFoldDB" id="A0A0D2AN16"/>
<dbReference type="Pfam" id="PF17111">
    <property type="entry name" value="PigL_N"/>
    <property type="match status" value="1"/>
</dbReference>
<dbReference type="RefSeq" id="XP_016246698.1">
    <property type="nucleotide sequence ID" value="XM_016396842.1"/>
</dbReference>
<accession>A0A0D2AN16</accession>
<name>A0A0D2AN16_9EURO</name>
<evidence type="ECO:0000313" key="3">
    <source>
        <dbReference type="EMBL" id="KIW26482.1"/>
    </source>
</evidence>
<reference evidence="3 4" key="1">
    <citation type="submission" date="2015-01" db="EMBL/GenBank/DDBJ databases">
        <title>The Genome Sequence of Cladophialophora immunda CBS83496.</title>
        <authorList>
            <consortium name="The Broad Institute Genomics Platform"/>
            <person name="Cuomo C."/>
            <person name="de Hoog S."/>
            <person name="Gorbushina A."/>
            <person name="Stielow B."/>
            <person name="Teixiera M."/>
            <person name="Abouelleil A."/>
            <person name="Chapman S.B."/>
            <person name="Priest M."/>
            <person name="Young S.K."/>
            <person name="Wortman J."/>
            <person name="Nusbaum C."/>
            <person name="Birren B."/>
        </authorList>
    </citation>
    <scope>NUCLEOTIDE SEQUENCE [LARGE SCALE GENOMIC DNA]</scope>
    <source>
        <strain evidence="3 4">CBS 83496</strain>
    </source>
</reference>
<evidence type="ECO:0000256" key="1">
    <source>
        <dbReference type="SAM" id="MobiDB-lite"/>
    </source>
</evidence>
<gene>
    <name evidence="3" type="ORF">PV07_09574</name>
</gene>
<dbReference type="Proteomes" id="UP000054466">
    <property type="component" value="Unassembled WGS sequence"/>
</dbReference>
<dbReference type="GeneID" id="27348768"/>
<dbReference type="OrthoDB" id="4119622at2759"/>
<dbReference type="InterPro" id="IPR031348">
    <property type="entry name" value="PigL_N"/>
</dbReference>
<organism evidence="3 4">
    <name type="scientific">Cladophialophora immunda</name>
    <dbReference type="NCBI Taxonomy" id="569365"/>
    <lineage>
        <taxon>Eukaryota</taxon>
        <taxon>Fungi</taxon>
        <taxon>Dikarya</taxon>
        <taxon>Ascomycota</taxon>
        <taxon>Pezizomycotina</taxon>
        <taxon>Eurotiomycetes</taxon>
        <taxon>Chaetothyriomycetidae</taxon>
        <taxon>Chaetothyriales</taxon>
        <taxon>Herpotrichiellaceae</taxon>
        <taxon>Cladophialophora</taxon>
    </lineage>
</organism>
<dbReference type="EMBL" id="KN847044">
    <property type="protein sequence ID" value="KIW26482.1"/>
    <property type="molecule type" value="Genomic_DNA"/>
</dbReference>